<dbReference type="Gene3D" id="3.40.50.300">
    <property type="entry name" value="P-loop containing nucleotide triphosphate hydrolases"/>
    <property type="match status" value="1"/>
</dbReference>
<dbReference type="InterPro" id="IPR002586">
    <property type="entry name" value="CobQ/CobB/MinD/ParA_Nub-bd_dom"/>
</dbReference>
<evidence type="ECO:0000259" key="1">
    <source>
        <dbReference type="Pfam" id="PF01656"/>
    </source>
</evidence>
<name>A0ABU1BSV2_9BURK</name>
<comment type="caution">
    <text evidence="2">The sequence shown here is derived from an EMBL/GenBank/DDBJ whole genome shotgun (WGS) entry which is preliminary data.</text>
</comment>
<feature type="domain" description="CobQ/CobB/MinD/ParA nucleotide binding" evidence="1">
    <location>
        <begin position="3"/>
        <end position="177"/>
    </location>
</feature>
<reference evidence="2 3" key="1">
    <citation type="submission" date="2023-08" db="EMBL/GenBank/DDBJ databases">
        <title>Oxalobacteraceae gen .nov., isolated from river sludge outside the plant.</title>
        <authorList>
            <person name="Zhao S.Y."/>
        </authorList>
    </citation>
    <scope>NUCLEOTIDE SEQUENCE [LARGE SCALE GENOMIC DNA]</scope>
    <source>
        <strain evidence="2 3">R-40</strain>
    </source>
</reference>
<dbReference type="CDD" id="cd02042">
    <property type="entry name" value="ParAB_family"/>
    <property type="match status" value="1"/>
</dbReference>
<dbReference type="SUPFAM" id="SSF52540">
    <property type="entry name" value="P-loop containing nucleoside triphosphate hydrolases"/>
    <property type="match status" value="1"/>
</dbReference>
<evidence type="ECO:0000313" key="2">
    <source>
        <dbReference type="EMBL" id="MDQ9172047.1"/>
    </source>
</evidence>
<dbReference type="InterPro" id="IPR050678">
    <property type="entry name" value="DNA_Partitioning_ATPase"/>
</dbReference>
<accession>A0ABU1BSV2</accession>
<organism evidence="2 3">
    <name type="scientific">Keguizhuia sedimenti</name>
    <dbReference type="NCBI Taxonomy" id="3064264"/>
    <lineage>
        <taxon>Bacteria</taxon>
        <taxon>Pseudomonadati</taxon>
        <taxon>Pseudomonadota</taxon>
        <taxon>Betaproteobacteria</taxon>
        <taxon>Burkholderiales</taxon>
        <taxon>Oxalobacteraceae</taxon>
        <taxon>Keguizhuia</taxon>
    </lineage>
</organism>
<evidence type="ECO:0000313" key="3">
    <source>
        <dbReference type="Proteomes" id="UP001225596"/>
    </source>
</evidence>
<dbReference type="EMBL" id="JAUYVH010000015">
    <property type="protein sequence ID" value="MDQ9172047.1"/>
    <property type="molecule type" value="Genomic_DNA"/>
</dbReference>
<keyword evidence="3" id="KW-1185">Reference proteome</keyword>
<dbReference type="Proteomes" id="UP001225596">
    <property type="component" value="Unassembled WGS sequence"/>
</dbReference>
<proteinExistence type="predicted"/>
<dbReference type="RefSeq" id="WP_338438044.1">
    <property type="nucleotide sequence ID" value="NZ_JAUYVH010000015.1"/>
</dbReference>
<dbReference type="Pfam" id="PF01656">
    <property type="entry name" value="CbiA"/>
    <property type="match status" value="1"/>
</dbReference>
<gene>
    <name evidence="2" type="ORF">Q8A64_16665</name>
</gene>
<dbReference type="PANTHER" id="PTHR13696">
    <property type="entry name" value="P-LOOP CONTAINING NUCLEOSIDE TRIPHOSPHATE HYDROLASE"/>
    <property type="match status" value="1"/>
</dbReference>
<protein>
    <submittedName>
        <fullName evidence="2">AAA family ATPase</fullName>
    </submittedName>
</protein>
<dbReference type="InterPro" id="IPR027417">
    <property type="entry name" value="P-loop_NTPase"/>
</dbReference>
<dbReference type="PIRSF" id="PIRSF009320">
    <property type="entry name" value="Nuc_binding_HP_1000"/>
    <property type="match status" value="1"/>
</dbReference>
<dbReference type="PANTHER" id="PTHR13696:SF96">
    <property type="entry name" value="COBQ_COBB_MIND_PARA NUCLEOTIDE BINDING DOMAIN-CONTAINING PROTEIN"/>
    <property type="match status" value="1"/>
</dbReference>
<sequence>MIIVVGAEKGGVGKTALATNIAAIAAGEGLEVLLLDTDTNGSSSAWIRIRNEEGVEPNIPLLTVSENPQNELRQLATKYDLIIVDIGANNYSTMLNSAKVADMVLVPTGPDQMEVESTFNTFEELRAMDAKHKNGRVPAFVVLNQLSTNNKSKEEGLLREYLGQEGLPVFESALRHRSSWRNARRGGLAVHELRGREADPKAAAEMKAIFAEAENKAAEALAAA</sequence>